<dbReference type="CDD" id="cd00093">
    <property type="entry name" value="HTH_XRE"/>
    <property type="match status" value="1"/>
</dbReference>
<dbReference type="Gene3D" id="1.10.260.40">
    <property type="entry name" value="lambda repressor-like DNA-binding domains"/>
    <property type="match status" value="1"/>
</dbReference>
<sequence>MTLGDRIKERRTALDLTQEELAQKIAKVVTDMKFSRVSLSNIELGVQNSVKDKVLLALSRFLECTPEWLVYGLGPISYNVDKPAKSNESIGPIINKQCPLISWGQAGVFTTISEYPESDYKYYPCPVKCGDRTFILSVHGDSMMDRFHEGDLIYVDPDQVEPIHGKFVIAQMEDSSEATFKQLQLIDNKKVLKALNPNYPPDMKYIKINGSCRLVGTVVAHVKPI</sequence>
<dbReference type="InterPro" id="IPR001387">
    <property type="entry name" value="Cro/C1-type_HTH"/>
</dbReference>
<dbReference type="InterPro" id="IPR015927">
    <property type="entry name" value="Peptidase_S24_S26A/B/C"/>
</dbReference>
<gene>
    <name evidence="2" type="ORF">C9J27_17685</name>
</gene>
<protein>
    <submittedName>
        <fullName evidence="2">Phage repressor protein</fullName>
    </submittedName>
</protein>
<dbReference type="PANTHER" id="PTHR33516:SF2">
    <property type="entry name" value="LEXA REPRESSOR-RELATED"/>
    <property type="match status" value="1"/>
</dbReference>
<accession>A0A2T3KEF5</accession>
<evidence type="ECO:0000313" key="3">
    <source>
        <dbReference type="Proteomes" id="UP000241426"/>
    </source>
</evidence>
<organism evidence="2 3">
    <name type="scientific">Photobacterium kishitanii</name>
    <dbReference type="NCBI Taxonomy" id="318456"/>
    <lineage>
        <taxon>Bacteria</taxon>
        <taxon>Pseudomonadati</taxon>
        <taxon>Pseudomonadota</taxon>
        <taxon>Gammaproteobacteria</taxon>
        <taxon>Vibrionales</taxon>
        <taxon>Vibrionaceae</taxon>
        <taxon>Photobacterium</taxon>
    </lineage>
</organism>
<evidence type="ECO:0000313" key="2">
    <source>
        <dbReference type="EMBL" id="PSU95705.1"/>
    </source>
</evidence>
<dbReference type="SUPFAM" id="SSF47413">
    <property type="entry name" value="lambda repressor-like DNA-binding domains"/>
    <property type="match status" value="1"/>
</dbReference>
<evidence type="ECO:0000259" key="1">
    <source>
        <dbReference type="PROSITE" id="PS50943"/>
    </source>
</evidence>
<dbReference type="Pfam" id="PF00717">
    <property type="entry name" value="Peptidase_S24"/>
    <property type="match status" value="1"/>
</dbReference>
<dbReference type="EMBL" id="PYNF01000018">
    <property type="protein sequence ID" value="PSU95705.1"/>
    <property type="molecule type" value="Genomic_DNA"/>
</dbReference>
<dbReference type="SMART" id="SM00530">
    <property type="entry name" value="HTH_XRE"/>
    <property type="match status" value="1"/>
</dbReference>
<proteinExistence type="predicted"/>
<dbReference type="InterPro" id="IPR039418">
    <property type="entry name" value="LexA-like"/>
</dbReference>
<name>A0A2T3KEF5_9GAMM</name>
<dbReference type="PANTHER" id="PTHR33516">
    <property type="entry name" value="LEXA REPRESSOR"/>
    <property type="match status" value="1"/>
</dbReference>
<dbReference type="Proteomes" id="UP000241426">
    <property type="component" value="Unassembled WGS sequence"/>
</dbReference>
<dbReference type="AlphaFoldDB" id="A0A2T3KEF5"/>
<dbReference type="Gene3D" id="2.10.109.10">
    <property type="entry name" value="Umud Fragment, subunit A"/>
    <property type="match status" value="1"/>
</dbReference>
<dbReference type="InterPro" id="IPR050077">
    <property type="entry name" value="LexA_repressor"/>
</dbReference>
<dbReference type="InterPro" id="IPR010982">
    <property type="entry name" value="Lambda_DNA-bd_dom_sf"/>
</dbReference>
<dbReference type="GO" id="GO:0003677">
    <property type="term" value="F:DNA binding"/>
    <property type="evidence" value="ECO:0007669"/>
    <property type="project" value="InterPro"/>
</dbReference>
<dbReference type="RefSeq" id="WP_107289883.1">
    <property type="nucleotide sequence ID" value="NZ_PYNF01000018.1"/>
</dbReference>
<dbReference type="CDD" id="cd06529">
    <property type="entry name" value="S24_LexA-like"/>
    <property type="match status" value="1"/>
</dbReference>
<dbReference type="SUPFAM" id="SSF51306">
    <property type="entry name" value="LexA/Signal peptidase"/>
    <property type="match status" value="1"/>
</dbReference>
<comment type="caution">
    <text evidence="2">The sequence shown here is derived from an EMBL/GenBank/DDBJ whole genome shotgun (WGS) entry which is preliminary data.</text>
</comment>
<dbReference type="PROSITE" id="PS50943">
    <property type="entry name" value="HTH_CROC1"/>
    <property type="match status" value="1"/>
</dbReference>
<reference evidence="2 3" key="1">
    <citation type="submission" date="2018-01" db="EMBL/GenBank/DDBJ databases">
        <title>Whole genome sequencing of Histamine producing bacteria.</title>
        <authorList>
            <person name="Butler K."/>
        </authorList>
    </citation>
    <scope>NUCLEOTIDE SEQUENCE [LARGE SCALE GENOMIC DNA]</scope>
    <source>
        <strain evidence="2 3">FS-7.2</strain>
    </source>
</reference>
<dbReference type="Pfam" id="PF01381">
    <property type="entry name" value="HTH_3"/>
    <property type="match status" value="1"/>
</dbReference>
<dbReference type="InterPro" id="IPR036286">
    <property type="entry name" value="LexA/Signal_pep-like_sf"/>
</dbReference>
<feature type="domain" description="HTH cro/C1-type" evidence="1">
    <location>
        <begin position="7"/>
        <end position="69"/>
    </location>
</feature>